<dbReference type="AlphaFoldDB" id="G0U7Z0"/>
<dbReference type="EMBL" id="HE573026">
    <property type="protein sequence ID" value="CCC51998.1"/>
    <property type="molecule type" value="Genomic_DNA"/>
</dbReference>
<organism evidence="1">
    <name type="scientific">Trypanosoma vivax (strain Y486)</name>
    <dbReference type="NCBI Taxonomy" id="1055687"/>
    <lineage>
        <taxon>Eukaryota</taxon>
        <taxon>Discoba</taxon>
        <taxon>Euglenozoa</taxon>
        <taxon>Kinetoplastea</taxon>
        <taxon>Metakinetoplastina</taxon>
        <taxon>Trypanosomatida</taxon>
        <taxon>Trypanosomatidae</taxon>
        <taxon>Trypanosoma</taxon>
        <taxon>Duttonella</taxon>
    </lineage>
</organism>
<accession>G0U7Z0</accession>
<name>G0U7Z0_TRYVY</name>
<gene>
    <name evidence="1" type="ORF">TVY486_1010410</name>
</gene>
<evidence type="ECO:0000313" key="1">
    <source>
        <dbReference type="EMBL" id="CCC51998.1"/>
    </source>
</evidence>
<protein>
    <submittedName>
        <fullName evidence="1">Uncharacterized protein</fullName>
    </submittedName>
</protein>
<sequence length="145" mass="16733">MFYTRRLQFTVLSATRYIISEPDDAFRVHWFWTVIFPFPSWVSVKLQSPCAFVLYQTPTSPTVCALLHLSPPSTPTLIVVFRGLCEHRRDASGCVTTLKSCILVIVILPARVALFYTSVARPLPIPLRIWLFRWLFFSFVPLKLL</sequence>
<proteinExistence type="predicted"/>
<dbReference type="VEuPathDB" id="TriTrypDB:TvY486_1010410"/>
<reference evidence="1" key="1">
    <citation type="journal article" date="2012" name="Proc. Natl. Acad. Sci. U.S.A.">
        <title>Antigenic diversity is generated by distinct evolutionary mechanisms in African trypanosome species.</title>
        <authorList>
            <person name="Jackson A.P."/>
            <person name="Berry A."/>
            <person name="Aslett M."/>
            <person name="Allison H.C."/>
            <person name="Burton P."/>
            <person name="Vavrova-Anderson J."/>
            <person name="Brown R."/>
            <person name="Browne H."/>
            <person name="Corton N."/>
            <person name="Hauser H."/>
            <person name="Gamble J."/>
            <person name="Gilderthorp R."/>
            <person name="Marcello L."/>
            <person name="McQuillan J."/>
            <person name="Otto T.D."/>
            <person name="Quail M.A."/>
            <person name="Sanders M.J."/>
            <person name="van Tonder A."/>
            <person name="Ginger M.L."/>
            <person name="Field M.C."/>
            <person name="Barry J.D."/>
            <person name="Hertz-Fowler C."/>
            <person name="Berriman M."/>
        </authorList>
    </citation>
    <scope>NUCLEOTIDE SEQUENCE</scope>
    <source>
        <strain evidence="1">Y486</strain>
    </source>
</reference>